<evidence type="ECO:0000256" key="6">
    <source>
        <dbReference type="ARBA" id="ARBA00023136"/>
    </source>
</evidence>
<keyword evidence="5 7" id="KW-1133">Transmembrane helix</keyword>
<evidence type="ECO:0000256" key="1">
    <source>
        <dbReference type="ARBA" id="ARBA00004651"/>
    </source>
</evidence>
<dbReference type="PANTHER" id="PTHR33452">
    <property type="entry name" value="OXIDOREDUCTASE CATD-RELATED"/>
    <property type="match status" value="1"/>
</dbReference>
<dbReference type="InterPro" id="IPR032808">
    <property type="entry name" value="DoxX"/>
</dbReference>
<evidence type="ECO:0000256" key="2">
    <source>
        <dbReference type="ARBA" id="ARBA00006679"/>
    </source>
</evidence>
<keyword evidence="4 7" id="KW-0812">Transmembrane</keyword>
<keyword evidence="3" id="KW-1003">Cell membrane</keyword>
<evidence type="ECO:0000256" key="7">
    <source>
        <dbReference type="SAM" id="Phobius"/>
    </source>
</evidence>
<name>A0A3P2A3D5_9NEIS</name>
<keyword evidence="9" id="KW-1185">Reference proteome</keyword>
<proteinExistence type="inferred from homology"/>
<evidence type="ECO:0000313" key="9">
    <source>
        <dbReference type="Proteomes" id="UP000269923"/>
    </source>
</evidence>
<dbReference type="STRING" id="1121352.GCA_000620925_01608"/>
<sequence>MNPRLCCPKRLRCLKHFSEGIGKDVSLLALRLFVAYEFAEAGLEKWRGQNWFADIQQSFPFPFNVLPADFNWALAMGAELLVPLLLVLGLFGRAGALVLAVLTAVAWAAVHGGNGYNVCNNGYKMALVYLLMLLPLLLQGMGHWSLDYVLFGRKAADAAVTHESN</sequence>
<dbReference type="Pfam" id="PF07681">
    <property type="entry name" value="DoxX"/>
    <property type="match status" value="1"/>
</dbReference>
<dbReference type="OrthoDB" id="5689076at2"/>
<feature type="transmembrane region" description="Helical" evidence="7">
    <location>
        <begin position="70"/>
        <end position="91"/>
    </location>
</feature>
<evidence type="ECO:0000256" key="5">
    <source>
        <dbReference type="ARBA" id="ARBA00022989"/>
    </source>
</evidence>
<dbReference type="InterPro" id="IPR051907">
    <property type="entry name" value="DoxX-like_oxidoreductase"/>
</dbReference>
<evidence type="ECO:0000313" key="8">
    <source>
        <dbReference type="EMBL" id="RRD89495.1"/>
    </source>
</evidence>
<feature type="transmembrane region" description="Helical" evidence="7">
    <location>
        <begin position="126"/>
        <end position="146"/>
    </location>
</feature>
<organism evidence="8 9">
    <name type="scientific">Conchiformibius steedae</name>
    <dbReference type="NCBI Taxonomy" id="153493"/>
    <lineage>
        <taxon>Bacteria</taxon>
        <taxon>Pseudomonadati</taxon>
        <taxon>Pseudomonadota</taxon>
        <taxon>Betaproteobacteria</taxon>
        <taxon>Neisseriales</taxon>
        <taxon>Neisseriaceae</taxon>
        <taxon>Conchiformibius</taxon>
    </lineage>
</organism>
<comment type="caution">
    <text evidence="8">The sequence shown here is derived from an EMBL/GenBank/DDBJ whole genome shotgun (WGS) entry which is preliminary data.</text>
</comment>
<feature type="transmembrane region" description="Helical" evidence="7">
    <location>
        <begin position="96"/>
        <end position="114"/>
    </location>
</feature>
<evidence type="ECO:0000256" key="4">
    <source>
        <dbReference type="ARBA" id="ARBA00022692"/>
    </source>
</evidence>
<protein>
    <submittedName>
        <fullName evidence="8">DoxX family protein</fullName>
    </submittedName>
</protein>
<dbReference type="GO" id="GO:0005886">
    <property type="term" value="C:plasma membrane"/>
    <property type="evidence" value="ECO:0007669"/>
    <property type="project" value="UniProtKB-SubCell"/>
</dbReference>
<dbReference type="AlphaFoldDB" id="A0A3P2A3D5"/>
<dbReference type="Proteomes" id="UP000269923">
    <property type="component" value="Unassembled WGS sequence"/>
</dbReference>
<comment type="subcellular location">
    <subcellularLocation>
        <location evidence="1">Cell membrane</location>
        <topology evidence="1">Multi-pass membrane protein</topology>
    </subcellularLocation>
</comment>
<dbReference type="EMBL" id="RQYC01000015">
    <property type="protein sequence ID" value="RRD89495.1"/>
    <property type="molecule type" value="Genomic_DNA"/>
</dbReference>
<gene>
    <name evidence="8" type="ORF">EII21_08740</name>
</gene>
<keyword evidence="6 7" id="KW-0472">Membrane</keyword>
<reference evidence="8 9" key="1">
    <citation type="submission" date="2018-11" db="EMBL/GenBank/DDBJ databases">
        <title>Genomes From Bacteria Associated with the Canine Oral Cavity: a Test Case for Automated Genome-Based Taxonomic Assignment.</title>
        <authorList>
            <person name="Coil D.A."/>
            <person name="Jospin G."/>
            <person name="Darling A.E."/>
            <person name="Wallis C."/>
            <person name="Davis I.J."/>
            <person name="Harris S."/>
            <person name="Eisen J.A."/>
            <person name="Holcombe L.J."/>
            <person name="O'Flynn C."/>
        </authorList>
    </citation>
    <scope>NUCLEOTIDE SEQUENCE [LARGE SCALE GENOMIC DNA]</scope>
    <source>
        <strain evidence="8 9">COT-280</strain>
    </source>
</reference>
<dbReference type="PANTHER" id="PTHR33452:SF7">
    <property type="entry name" value="DOXX FAMILY PROTEIN"/>
    <property type="match status" value="1"/>
</dbReference>
<comment type="similarity">
    <text evidence="2">Belongs to the DoxX family.</text>
</comment>
<accession>A0A3P2A3D5</accession>
<evidence type="ECO:0000256" key="3">
    <source>
        <dbReference type="ARBA" id="ARBA00022475"/>
    </source>
</evidence>